<comment type="caution">
    <text evidence="2">The sequence shown here is derived from an EMBL/GenBank/DDBJ whole genome shotgun (WGS) entry which is preliminary data.</text>
</comment>
<keyword evidence="3" id="KW-1185">Reference proteome</keyword>
<accession>A0ABW6G3E5</accession>
<dbReference type="EMBL" id="JBHXCV010000005">
    <property type="protein sequence ID" value="MFD6793719.1"/>
    <property type="molecule type" value="Genomic_DNA"/>
</dbReference>
<keyword evidence="1" id="KW-0812">Transmembrane</keyword>
<evidence type="ECO:0008006" key="4">
    <source>
        <dbReference type="Google" id="ProtNLM"/>
    </source>
</evidence>
<evidence type="ECO:0000256" key="1">
    <source>
        <dbReference type="SAM" id="Phobius"/>
    </source>
</evidence>
<reference evidence="2 3" key="1">
    <citation type="submission" date="2024-09" db="EMBL/GenBank/DDBJ databases">
        <title>The Natural Products Discovery Center: Release of the First 8490 Sequenced Strains for Exploring Actinobacteria Biosynthetic Diversity.</title>
        <authorList>
            <person name="Kalkreuter E."/>
            <person name="Kautsar S.A."/>
            <person name="Yang D."/>
            <person name="Bader C.D."/>
            <person name="Teijaro C.N."/>
            <person name="Fluegel L."/>
            <person name="Davis C.M."/>
            <person name="Simpson J.R."/>
            <person name="Lauterbach L."/>
            <person name="Steele A.D."/>
            <person name="Gui C."/>
            <person name="Meng S."/>
            <person name="Li G."/>
            <person name="Viehrig K."/>
            <person name="Ye F."/>
            <person name="Su P."/>
            <person name="Kiefer A.F."/>
            <person name="Nichols A."/>
            <person name="Cepeda A.J."/>
            <person name="Yan W."/>
            <person name="Fan B."/>
            <person name="Jiang Y."/>
            <person name="Adhikari A."/>
            <person name="Zheng C.-J."/>
            <person name="Schuster L."/>
            <person name="Cowan T.M."/>
            <person name="Smanski M.J."/>
            <person name="Chevrette M.G."/>
            <person name="De Carvalho L.P.S."/>
            <person name="Shen B."/>
        </authorList>
    </citation>
    <scope>NUCLEOTIDE SEQUENCE [LARGE SCALE GENOMIC DNA]</scope>
    <source>
        <strain evidence="2 3">NPDC060353</strain>
    </source>
</reference>
<evidence type="ECO:0000313" key="3">
    <source>
        <dbReference type="Proteomes" id="UP001598673"/>
    </source>
</evidence>
<keyword evidence="1" id="KW-1133">Transmembrane helix</keyword>
<feature type="transmembrane region" description="Helical" evidence="1">
    <location>
        <begin position="38"/>
        <end position="58"/>
    </location>
</feature>
<evidence type="ECO:0000313" key="2">
    <source>
        <dbReference type="EMBL" id="MFD6793719.1"/>
    </source>
</evidence>
<dbReference type="Proteomes" id="UP001598673">
    <property type="component" value="Unassembled WGS sequence"/>
</dbReference>
<dbReference type="RefSeq" id="WP_258935971.1">
    <property type="nucleotide sequence ID" value="NZ_JANBBF010000008.1"/>
</dbReference>
<protein>
    <recommendedName>
        <fullName evidence="4">DUF378 domain-containing protein</fullName>
    </recommendedName>
</protein>
<sequence>MRAAIEIVGIVLVINGIGGLWNDDFGLLARFADGAGLTAVQIGATAAGVALVGVSLLGRKNAKQRQRKTARSDD</sequence>
<keyword evidence="1" id="KW-0472">Membrane</keyword>
<organism evidence="2 3">
    <name type="scientific">Prauserella salsuginis</name>
    <dbReference type="NCBI Taxonomy" id="387889"/>
    <lineage>
        <taxon>Bacteria</taxon>
        <taxon>Bacillati</taxon>
        <taxon>Actinomycetota</taxon>
        <taxon>Actinomycetes</taxon>
        <taxon>Pseudonocardiales</taxon>
        <taxon>Pseudonocardiaceae</taxon>
        <taxon>Prauserella</taxon>
        <taxon>Prauserella salsuginis group</taxon>
    </lineage>
</organism>
<gene>
    <name evidence="2" type="ORF">ACFWGY_10310</name>
</gene>
<proteinExistence type="predicted"/>
<name>A0ABW6G3E5_9PSEU</name>